<proteinExistence type="predicted"/>
<keyword evidence="3" id="KW-1185">Reference proteome</keyword>
<keyword evidence="1" id="KW-0812">Transmembrane</keyword>
<name>A0ABP1HLM1_9EUKA</name>
<evidence type="ECO:0000256" key="1">
    <source>
        <dbReference type="SAM" id="Phobius"/>
    </source>
</evidence>
<feature type="transmembrane region" description="Helical" evidence="1">
    <location>
        <begin position="26"/>
        <end position="47"/>
    </location>
</feature>
<organism evidence="2 3">
    <name type="scientific">Hexamita inflata</name>
    <dbReference type="NCBI Taxonomy" id="28002"/>
    <lineage>
        <taxon>Eukaryota</taxon>
        <taxon>Metamonada</taxon>
        <taxon>Diplomonadida</taxon>
        <taxon>Hexamitidae</taxon>
        <taxon>Hexamitinae</taxon>
        <taxon>Hexamita</taxon>
    </lineage>
</organism>
<evidence type="ECO:0000313" key="2">
    <source>
        <dbReference type="EMBL" id="CAL5997199.1"/>
    </source>
</evidence>
<comment type="caution">
    <text evidence="2">The sequence shown here is derived from an EMBL/GenBank/DDBJ whole genome shotgun (WGS) entry which is preliminary data.</text>
</comment>
<keyword evidence="1" id="KW-0472">Membrane</keyword>
<gene>
    <name evidence="2" type="ORF">HINF_LOCUS15128</name>
</gene>
<accession>A0ABP1HLM1</accession>
<protein>
    <submittedName>
        <fullName evidence="2">Hypothetical_protein</fullName>
    </submittedName>
</protein>
<sequence>MNLVIFQIFPCFQFPNEASFDFWKAFQFQFVHCLVIMVGNIMQHIILRLNFFCSSYMLFNQFPAILTTKREQAHLLVPFSSFVDHLKWNGLIEIYKQKYDKILGQFRNPMNIINIKQQSFFFGDVLIYILEQNIILIYNIIQQRRALVRPDFLRQQSCVQRYF</sequence>
<dbReference type="Proteomes" id="UP001642409">
    <property type="component" value="Unassembled WGS sequence"/>
</dbReference>
<evidence type="ECO:0000313" key="3">
    <source>
        <dbReference type="Proteomes" id="UP001642409"/>
    </source>
</evidence>
<keyword evidence="1" id="KW-1133">Transmembrane helix</keyword>
<reference evidence="2 3" key="1">
    <citation type="submission" date="2024-07" db="EMBL/GenBank/DDBJ databases">
        <authorList>
            <person name="Akdeniz Z."/>
        </authorList>
    </citation>
    <scope>NUCLEOTIDE SEQUENCE [LARGE SCALE GENOMIC DNA]</scope>
</reference>
<dbReference type="EMBL" id="CAXDID020000036">
    <property type="protein sequence ID" value="CAL5997199.1"/>
    <property type="molecule type" value="Genomic_DNA"/>
</dbReference>